<evidence type="ECO:0000256" key="1">
    <source>
        <dbReference type="SAM" id="MobiDB-lite"/>
    </source>
</evidence>
<dbReference type="EMBL" id="CP059252">
    <property type="protein sequence ID" value="QLL34168.1"/>
    <property type="molecule type" value="Genomic_DNA"/>
</dbReference>
<protein>
    <submittedName>
        <fullName evidence="2">Uncharacterized protein</fullName>
    </submittedName>
</protein>
<accession>A0A7G3ZKY2</accession>
<dbReference type="KEGG" id="tgb:HG536_0G00250"/>
<feature type="region of interest" description="Disordered" evidence="1">
    <location>
        <begin position="27"/>
        <end position="57"/>
    </location>
</feature>
<evidence type="ECO:0000313" key="3">
    <source>
        <dbReference type="Proteomes" id="UP000515788"/>
    </source>
</evidence>
<name>A0A7G3ZKY2_9SACH</name>
<gene>
    <name evidence="2" type="ORF">HG536_0G00250</name>
</gene>
<organism evidence="2 3">
    <name type="scientific">Torulaspora globosa</name>
    <dbReference type="NCBI Taxonomy" id="48254"/>
    <lineage>
        <taxon>Eukaryota</taxon>
        <taxon>Fungi</taxon>
        <taxon>Dikarya</taxon>
        <taxon>Ascomycota</taxon>
        <taxon>Saccharomycotina</taxon>
        <taxon>Saccharomycetes</taxon>
        <taxon>Saccharomycetales</taxon>
        <taxon>Saccharomycetaceae</taxon>
        <taxon>Torulaspora</taxon>
    </lineage>
</organism>
<dbReference type="Pfam" id="PF05841">
    <property type="entry name" value="Apc15p"/>
    <property type="match status" value="1"/>
</dbReference>
<evidence type="ECO:0000313" key="2">
    <source>
        <dbReference type="EMBL" id="QLL34168.1"/>
    </source>
</evidence>
<dbReference type="RefSeq" id="XP_037140842.1">
    <property type="nucleotide sequence ID" value="XM_037284946.1"/>
</dbReference>
<sequence>MSDSCQNYVSLGDLPLFRDIKEVLVMEKQQNKTGRPGDGPKMADKSKSGYNESSPGHHYIPPLSAYNAIEETPYFPSGAKDQRFAFDELTMRTDQAQQRLNSVRTLGWDCIRPIGVKETMKQLQERLKNQENSAKAREPGDMPALSAMQENGAEAIVGFHELGDEAAAHIDTSIGGQLHAQPEEEDEDLSYDYDAEFARVEEEGDDEAGGELRGVAMSFRANNPLSNRGTERDVTIQQFVETSHVERRPYDSQDEYETSQLNLDPDQGESREFMEVPWVEVSDTVESVGSRRISSLNSVTGHVLGNRRDLGREI</sequence>
<dbReference type="GO" id="GO:0031145">
    <property type="term" value="P:anaphase-promoting complex-dependent catabolic process"/>
    <property type="evidence" value="ECO:0007669"/>
    <property type="project" value="InterPro"/>
</dbReference>
<keyword evidence="3" id="KW-1185">Reference proteome</keyword>
<dbReference type="GeneID" id="59327409"/>
<dbReference type="GO" id="GO:0005680">
    <property type="term" value="C:anaphase-promoting complex"/>
    <property type="evidence" value="ECO:0007669"/>
    <property type="project" value="InterPro"/>
</dbReference>
<dbReference type="Proteomes" id="UP000515788">
    <property type="component" value="Chromosome 7"/>
</dbReference>
<reference evidence="2 3" key="1">
    <citation type="submission" date="2020-06" db="EMBL/GenBank/DDBJ databases">
        <title>The yeast mating-type switching endonuclease HO is a domesticated member of an unorthodox homing genetic element family.</title>
        <authorList>
            <person name="Coughlan A.Y."/>
            <person name="Lombardi L."/>
            <person name="Braun-Galleani S."/>
            <person name="Martos A.R."/>
            <person name="Galeote V."/>
            <person name="Bigey F."/>
            <person name="Dequin S."/>
            <person name="Byrne K.P."/>
            <person name="Wolfe K.H."/>
        </authorList>
    </citation>
    <scope>NUCLEOTIDE SEQUENCE [LARGE SCALE GENOMIC DNA]</scope>
    <source>
        <strain evidence="2 3">CBS764</strain>
    </source>
</reference>
<dbReference type="InterPro" id="IPR008402">
    <property type="entry name" value="APC_su15/mnd2"/>
</dbReference>
<proteinExistence type="predicted"/>
<dbReference type="AlphaFoldDB" id="A0A7G3ZKY2"/>
<dbReference type="OrthoDB" id="4047136at2759"/>
<feature type="region of interest" description="Disordered" evidence="1">
    <location>
        <begin position="243"/>
        <end position="271"/>
    </location>
</feature>